<dbReference type="SUPFAM" id="SSF52317">
    <property type="entry name" value="Class I glutamine amidotransferase-like"/>
    <property type="match status" value="1"/>
</dbReference>
<dbReference type="EMBL" id="BAABGN010000002">
    <property type="protein sequence ID" value="GAA4419366.1"/>
    <property type="molecule type" value="Genomic_DNA"/>
</dbReference>
<dbReference type="PANTHER" id="PTHR43130">
    <property type="entry name" value="ARAC-FAMILY TRANSCRIPTIONAL REGULATOR"/>
    <property type="match status" value="1"/>
</dbReference>
<dbReference type="SMART" id="SM00342">
    <property type="entry name" value="HTH_ARAC"/>
    <property type="match status" value="1"/>
</dbReference>
<name>A0ABP8L0N0_9MICO</name>
<feature type="domain" description="HTH araC/xylS-type" evidence="4">
    <location>
        <begin position="217"/>
        <end position="315"/>
    </location>
</feature>
<comment type="caution">
    <text evidence="5">The sequence shown here is derived from an EMBL/GenBank/DDBJ whole genome shotgun (WGS) entry which is preliminary data.</text>
</comment>
<evidence type="ECO:0000256" key="3">
    <source>
        <dbReference type="SAM" id="MobiDB-lite"/>
    </source>
</evidence>
<dbReference type="Proteomes" id="UP001500622">
    <property type="component" value="Unassembled WGS sequence"/>
</dbReference>
<proteinExistence type="predicted"/>
<evidence type="ECO:0000256" key="2">
    <source>
        <dbReference type="ARBA" id="ARBA00023163"/>
    </source>
</evidence>
<dbReference type="InterPro" id="IPR002818">
    <property type="entry name" value="DJ-1/PfpI"/>
</dbReference>
<gene>
    <name evidence="5" type="ORF">GCM10023169_09960</name>
</gene>
<dbReference type="Pfam" id="PF12833">
    <property type="entry name" value="HTH_18"/>
    <property type="match status" value="1"/>
</dbReference>
<dbReference type="InterPro" id="IPR052158">
    <property type="entry name" value="INH-QAR"/>
</dbReference>
<dbReference type="Gene3D" id="1.10.10.60">
    <property type="entry name" value="Homeodomain-like"/>
    <property type="match status" value="1"/>
</dbReference>
<dbReference type="CDD" id="cd03137">
    <property type="entry name" value="GATase1_AraC_1"/>
    <property type="match status" value="1"/>
</dbReference>
<keyword evidence="6" id="KW-1185">Reference proteome</keyword>
<organism evidence="5 6">
    <name type="scientific">Georgenia halophila</name>
    <dbReference type="NCBI Taxonomy" id="620889"/>
    <lineage>
        <taxon>Bacteria</taxon>
        <taxon>Bacillati</taxon>
        <taxon>Actinomycetota</taxon>
        <taxon>Actinomycetes</taxon>
        <taxon>Micrococcales</taxon>
        <taxon>Bogoriellaceae</taxon>
        <taxon>Georgenia</taxon>
    </lineage>
</organism>
<dbReference type="InterPro" id="IPR009057">
    <property type="entry name" value="Homeodomain-like_sf"/>
</dbReference>
<feature type="region of interest" description="Disordered" evidence="3">
    <location>
        <begin position="313"/>
        <end position="335"/>
    </location>
</feature>
<keyword evidence="2" id="KW-0804">Transcription</keyword>
<evidence type="ECO:0000313" key="5">
    <source>
        <dbReference type="EMBL" id="GAA4419366.1"/>
    </source>
</evidence>
<keyword evidence="1" id="KW-0805">Transcription regulation</keyword>
<evidence type="ECO:0000256" key="1">
    <source>
        <dbReference type="ARBA" id="ARBA00023015"/>
    </source>
</evidence>
<dbReference type="InterPro" id="IPR029062">
    <property type="entry name" value="Class_I_gatase-like"/>
</dbReference>
<dbReference type="Gene3D" id="3.40.50.880">
    <property type="match status" value="1"/>
</dbReference>
<dbReference type="PANTHER" id="PTHR43130:SF3">
    <property type="entry name" value="HTH-TYPE TRANSCRIPTIONAL REGULATOR RV1931C"/>
    <property type="match status" value="1"/>
</dbReference>
<dbReference type="SUPFAM" id="SSF46689">
    <property type="entry name" value="Homeodomain-like"/>
    <property type="match status" value="2"/>
</dbReference>
<protein>
    <submittedName>
        <fullName evidence="5">DJ-1/PfpI family protein</fullName>
    </submittedName>
</protein>
<dbReference type="RefSeq" id="WP_345215359.1">
    <property type="nucleotide sequence ID" value="NZ_BAABGN010000002.1"/>
</dbReference>
<evidence type="ECO:0000313" key="6">
    <source>
        <dbReference type="Proteomes" id="UP001500622"/>
    </source>
</evidence>
<sequence>MADREVLVIGYDAAELVDIASVTSSLELANRLGARPRYHVELATLDGRDIVCDSGLRLGAQCAIHQVSAVDTVIVTGGLGHEAAGRSLELLRQVRRLAGPARRVAAVCTGATVLAAAGLLDGRRATTHWFYAAELAAHFPRVCVDSAPVYIRDGKLATSGGVTASLDLTLAFIEEDHGAELARWVAMGMVTYLQRPGNQAQMSIFTEAPRTDHALVKRVLDHVVAHPDGDLRTSALAELVGVSPRQLNRLFHEHLHGPPASAVRRIRLELAAKLASSTDLSMSQIARRCGFGSAESMRQAFVARYGVSPRTLRSTHARSLAGPTPDEPALAAAVR</sequence>
<evidence type="ECO:0000259" key="4">
    <source>
        <dbReference type="PROSITE" id="PS01124"/>
    </source>
</evidence>
<dbReference type="PROSITE" id="PS01124">
    <property type="entry name" value="HTH_ARAC_FAMILY_2"/>
    <property type="match status" value="1"/>
</dbReference>
<accession>A0ABP8L0N0</accession>
<dbReference type="Pfam" id="PF01965">
    <property type="entry name" value="DJ-1_PfpI"/>
    <property type="match status" value="1"/>
</dbReference>
<dbReference type="InterPro" id="IPR018060">
    <property type="entry name" value="HTH_AraC"/>
</dbReference>
<reference evidence="6" key="1">
    <citation type="journal article" date="2019" name="Int. J. Syst. Evol. Microbiol.">
        <title>The Global Catalogue of Microorganisms (GCM) 10K type strain sequencing project: providing services to taxonomists for standard genome sequencing and annotation.</title>
        <authorList>
            <consortium name="The Broad Institute Genomics Platform"/>
            <consortium name="The Broad Institute Genome Sequencing Center for Infectious Disease"/>
            <person name="Wu L."/>
            <person name="Ma J."/>
        </authorList>
    </citation>
    <scope>NUCLEOTIDE SEQUENCE [LARGE SCALE GENOMIC DNA]</scope>
    <source>
        <strain evidence="6">JCM 17810</strain>
    </source>
</reference>